<dbReference type="RefSeq" id="WP_168658903.1">
    <property type="nucleotide sequence ID" value="NZ_CP051180.1"/>
</dbReference>
<sequence>MLRPLVVALSLLLLSGCISDAPDIEEVEYTQVTGAVTFKEATLLPPNSRLKIAVLDAKERGAILMRNEFNVGKLPVPFFLSAPTEIVNEDGDYAIWAAIEVNGKTLLQTQAPFTRVINNDVFNAIIEVKPLK</sequence>
<evidence type="ECO:0000313" key="2">
    <source>
        <dbReference type="EMBL" id="QIZ75642.1"/>
    </source>
</evidence>
<reference evidence="2 3" key="1">
    <citation type="submission" date="2020-04" db="EMBL/GenBank/DDBJ databases">
        <title>Ferrimonas sp. S7 isolated from sea water.</title>
        <authorList>
            <person name="Bae S.S."/>
            <person name="Baek K."/>
        </authorList>
    </citation>
    <scope>NUCLEOTIDE SEQUENCE [LARGE SCALE GENOMIC DNA]</scope>
    <source>
        <strain evidence="2 3">S7</strain>
    </source>
</reference>
<dbReference type="PANTHER" id="PTHR38013">
    <property type="entry name" value="GLYCOPROTEIN/POLYSACCHARIDE METABOLISM"/>
    <property type="match status" value="1"/>
</dbReference>
<dbReference type="EMBL" id="CP051180">
    <property type="protein sequence ID" value="QIZ75642.1"/>
    <property type="molecule type" value="Genomic_DNA"/>
</dbReference>
<dbReference type="PROSITE" id="PS51257">
    <property type="entry name" value="PROKAR_LIPOPROTEIN"/>
    <property type="match status" value="1"/>
</dbReference>
<keyword evidence="3" id="KW-1185">Reference proteome</keyword>
<evidence type="ECO:0000256" key="1">
    <source>
        <dbReference type="SAM" id="SignalP"/>
    </source>
</evidence>
<evidence type="ECO:0008006" key="4">
    <source>
        <dbReference type="Google" id="ProtNLM"/>
    </source>
</evidence>
<gene>
    <name evidence="2" type="ORF">HER31_01230</name>
</gene>
<dbReference type="PANTHER" id="PTHR38013:SF1">
    <property type="entry name" value="GLYCOPROTEIN_POLYSACCHARIDE METABOLISM"/>
    <property type="match status" value="1"/>
</dbReference>
<feature type="chain" id="PRO_5026030503" description="Lipoprotein" evidence="1">
    <location>
        <begin position="21"/>
        <end position="132"/>
    </location>
</feature>
<protein>
    <recommendedName>
        <fullName evidence="4">Lipoprotein</fullName>
    </recommendedName>
</protein>
<dbReference type="InterPro" id="IPR039366">
    <property type="entry name" value="Pilotin"/>
</dbReference>
<evidence type="ECO:0000313" key="3">
    <source>
        <dbReference type="Proteomes" id="UP000501602"/>
    </source>
</evidence>
<dbReference type="Proteomes" id="UP000501602">
    <property type="component" value="Chromosome"/>
</dbReference>
<name>A0A6H1UCW1_9GAMM</name>
<dbReference type="AlphaFoldDB" id="A0A6H1UCW1"/>
<keyword evidence="1" id="KW-0732">Signal</keyword>
<dbReference type="InterPro" id="IPR053196">
    <property type="entry name" value="Lipoprotein_YbaY-like"/>
</dbReference>
<dbReference type="KEGG" id="fes:HER31_01230"/>
<dbReference type="Pfam" id="PF09619">
    <property type="entry name" value="YscW"/>
    <property type="match status" value="1"/>
</dbReference>
<proteinExistence type="predicted"/>
<accession>A0A6H1UCW1</accession>
<feature type="signal peptide" evidence="1">
    <location>
        <begin position="1"/>
        <end position="20"/>
    </location>
</feature>
<organism evidence="2 3">
    <name type="scientific">Ferrimonas lipolytica</name>
    <dbReference type="NCBI Taxonomy" id="2724191"/>
    <lineage>
        <taxon>Bacteria</taxon>
        <taxon>Pseudomonadati</taxon>
        <taxon>Pseudomonadota</taxon>
        <taxon>Gammaproteobacteria</taxon>
        <taxon>Alteromonadales</taxon>
        <taxon>Ferrimonadaceae</taxon>
        <taxon>Ferrimonas</taxon>
    </lineage>
</organism>